<dbReference type="AlphaFoldDB" id="A0A7G6DZ57"/>
<accession>A0A7G6DZ57</accession>
<keyword evidence="7" id="KW-0479">Metal-binding</keyword>
<comment type="similarity">
    <text evidence="3 12">Belongs to the organic radical-activating enzymes family.</text>
</comment>
<evidence type="ECO:0000256" key="8">
    <source>
        <dbReference type="ARBA" id="ARBA00023002"/>
    </source>
</evidence>
<dbReference type="Proteomes" id="UP000515847">
    <property type="component" value="Chromosome"/>
</dbReference>
<evidence type="ECO:0000256" key="4">
    <source>
        <dbReference type="ARBA" id="ARBA00014281"/>
    </source>
</evidence>
<evidence type="ECO:0000313" key="15">
    <source>
        <dbReference type="Proteomes" id="UP000515847"/>
    </source>
</evidence>
<dbReference type="InterPro" id="IPR012837">
    <property type="entry name" value="NrdG"/>
</dbReference>
<evidence type="ECO:0000313" key="14">
    <source>
        <dbReference type="EMBL" id="QNB45111.1"/>
    </source>
</evidence>
<evidence type="ECO:0000256" key="11">
    <source>
        <dbReference type="ARBA" id="ARBA00047365"/>
    </source>
</evidence>
<dbReference type="GO" id="GO:0004748">
    <property type="term" value="F:ribonucleoside-diphosphate reductase activity, thioredoxin disulfide as acceptor"/>
    <property type="evidence" value="ECO:0007669"/>
    <property type="project" value="TreeGrafter"/>
</dbReference>
<proteinExistence type="inferred from homology"/>
<evidence type="ECO:0000259" key="13">
    <source>
        <dbReference type="PROSITE" id="PS51918"/>
    </source>
</evidence>
<evidence type="ECO:0000256" key="3">
    <source>
        <dbReference type="ARBA" id="ARBA00009777"/>
    </source>
</evidence>
<protein>
    <recommendedName>
        <fullName evidence="4 12">Anaerobic ribonucleoside-triphosphate reductase-activating protein</fullName>
        <ecNumber evidence="12">1.97.1.-</ecNumber>
    </recommendedName>
</protein>
<evidence type="ECO:0000256" key="2">
    <source>
        <dbReference type="ARBA" id="ARBA00003852"/>
    </source>
</evidence>
<comment type="cofactor">
    <cofactor evidence="1">
        <name>[4Fe-4S] cluster</name>
        <dbReference type="ChEBI" id="CHEBI:49883"/>
    </cofactor>
</comment>
<evidence type="ECO:0000256" key="9">
    <source>
        <dbReference type="ARBA" id="ARBA00023004"/>
    </source>
</evidence>
<name>A0A7G6DZ57_THEFR</name>
<evidence type="ECO:0000256" key="5">
    <source>
        <dbReference type="ARBA" id="ARBA00022485"/>
    </source>
</evidence>
<dbReference type="SUPFAM" id="SSF102114">
    <property type="entry name" value="Radical SAM enzymes"/>
    <property type="match status" value="1"/>
</dbReference>
<keyword evidence="15" id="KW-1185">Reference proteome</keyword>
<evidence type="ECO:0000256" key="7">
    <source>
        <dbReference type="ARBA" id="ARBA00022723"/>
    </source>
</evidence>
<dbReference type="GO" id="GO:0051539">
    <property type="term" value="F:4 iron, 4 sulfur cluster binding"/>
    <property type="evidence" value="ECO:0007669"/>
    <property type="project" value="UniProtKB-KW"/>
</dbReference>
<evidence type="ECO:0000256" key="10">
    <source>
        <dbReference type="ARBA" id="ARBA00023014"/>
    </source>
</evidence>
<dbReference type="InterPro" id="IPR013785">
    <property type="entry name" value="Aldolase_TIM"/>
</dbReference>
<dbReference type="PANTHER" id="PTHR30352">
    <property type="entry name" value="PYRUVATE FORMATE-LYASE-ACTIVATING ENZYME"/>
    <property type="match status" value="1"/>
</dbReference>
<comment type="catalytic activity">
    <reaction evidence="11">
        <text>glycyl-[protein] + reduced [flavodoxin] + S-adenosyl-L-methionine = glycin-2-yl radical-[protein] + semiquinone [flavodoxin] + 5'-deoxyadenosine + L-methionine + H(+)</text>
        <dbReference type="Rhea" id="RHEA:61976"/>
        <dbReference type="Rhea" id="RHEA-COMP:10622"/>
        <dbReference type="Rhea" id="RHEA-COMP:14480"/>
        <dbReference type="Rhea" id="RHEA-COMP:15993"/>
        <dbReference type="Rhea" id="RHEA-COMP:15994"/>
        <dbReference type="ChEBI" id="CHEBI:15378"/>
        <dbReference type="ChEBI" id="CHEBI:17319"/>
        <dbReference type="ChEBI" id="CHEBI:29947"/>
        <dbReference type="ChEBI" id="CHEBI:32722"/>
        <dbReference type="ChEBI" id="CHEBI:57618"/>
        <dbReference type="ChEBI" id="CHEBI:57844"/>
        <dbReference type="ChEBI" id="CHEBI:59789"/>
        <dbReference type="ChEBI" id="CHEBI:140311"/>
    </reaction>
</comment>
<dbReference type="GO" id="GO:0043365">
    <property type="term" value="F:[formate-C-acetyltransferase]-activating enzyme activity"/>
    <property type="evidence" value="ECO:0007669"/>
    <property type="project" value="InterPro"/>
</dbReference>
<dbReference type="InterPro" id="IPR034457">
    <property type="entry name" value="Organic_radical-activating"/>
</dbReference>
<dbReference type="SFLD" id="SFLDF00299">
    <property type="entry name" value="anaerobic_ribonucleoside-triph"/>
    <property type="match status" value="1"/>
</dbReference>
<dbReference type="SFLD" id="SFLDG01063">
    <property type="entry name" value="activating_enzymes__group_1"/>
    <property type="match status" value="1"/>
</dbReference>
<dbReference type="GO" id="GO:0046872">
    <property type="term" value="F:metal ion binding"/>
    <property type="evidence" value="ECO:0007669"/>
    <property type="project" value="UniProtKB-KW"/>
</dbReference>
<dbReference type="SFLD" id="SFLDS00029">
    <property type="entry name" value="Radical_SAM"/>
    <property type="match status" value="1"/>
</dbReference>
<dbReference type="Gene3D" id="3.20.20.70">
    <property type="entry name" value="Aldolase class I"/>
    <property type="match status" value="1"/>
</dbReference>
<reference evidence="14 15" key="1">
    <citation type="journal article" date="2019" name="Front. Microbiol.">
        <title>Thermoanaerosceptrum fracticalcis gen. nov. sp. nov., a Novel Fumarate-Fermenting Microorganism From a Deep Fractured Carbonate Aquifer of the US Great Basin.</title>
        <authorList>
            <person name="Hamilton-Brehm S.D."/>
            <person name="Stewart L.E."/>
            <person name="Zavarin M."/>
            <person name="Caldwell M."/>
            <person name="Lawson P.A."/>
            <person name="Onstott T.C."/>
            <person name="Grzymski J."/>
            <person name="Neveux I."/>
            <person name="Lollar B.S."/>
            <person name="Russell C.E."/>
            <person name="Moser D.P."/>
        </authorList>
    </citation>
    <scope>NUCLEOTIDE SEQUENCE [LARGE SCALE GENOMIC DNA]</scope>
    <source>
        <strain evidence="14 15">DRI-13</strain>
    </source>
</reference>
<keyword evidence="9" id="KW-0408">Iron</keyword>
<dbReference type="InterPro" id="IPR058240">
    <property type="entry name" value="rSAM_sf"/>
</dbReference>
<dbReference type="PROSITE" id="PS51918">
    <property type="entry name" value="RADICAL_SAM"/>
    <property type="match status" value="1"/>
</dbReference>
<gene>
    <name evidence="14" type="primary">nrdG</name>
    <name evidence="14" type="ORF">BR63_01510</name>
</gene>
<dbReference type="RefSeq" id="WP_034423307.1">
    <property type="nucleotide sequence ID" value="NZ_CP045798.1"/>
</dbReference>
<dbReference type="EMBL" id="CP045798">
    <property type="protein sequence ID" value="QNB45111.1"/>
    <property type="molecule type" value="Genomic_DNA"/>
</dbReference>
<dbReference type="OrthoDB" id="9782387at2"/>
<keyword evidence="10" id="KW-0411">Iron-sulfur</keyword>
<sequence length="163" mass="17756">MRLSGIISESVVDGPGVRFVVFTQGCPHHCPGCHNPETWDPSGGKEMTLKEILKLIKKKLKNIRGITLSGGDPFLQAAEMAALAREAKKLGLDVVTYTGYTYEELLAIDGPGFKELLEVTDILVDGPFLIQYRDIGLAFRGSSNQRVIDLAATKEKGQLILIA</sequence>
<evidence type="ECO:0000256" key="6">
    <source>
        <dbReference type="ARBA" id="ARBA00022691"/>
    </source>
</evidence>
<evidence type="ECO:0000256" key="1">
    <source>
        <dbReference type="ARBA" id="ARBA00001966"/>
    </source>
</evidence>
<evidence type="ECO:0000256" key="12">
    <source>
        <dbReference type="PIRNR" id="PIRNR000368"/>
    </source>
</evidence>
<dbReference type="PANTHER" id="PTHR30352:SF2">
    <property type="entry name" value="ANAEROBIC RIBONUCLEOSIDE-TRIPHOSPHATE REDUCTASE-ACTIVATING PROTEIN"/>
    <property type="match status" value="1"/>
</dbReference>
<dbReference type="PIRSF" id="PIRSF000368">
    <property type="entry name" value="NrdG"/>
    <property type="match status" value="1"/>
</dbReference>
<keyword evidence="8 12" id="KW-0560">Oxidoreductase</keyword>
<dbReference type="PROSITE" id="PS01087">
    <property type="entry name" value="RADICAL_ACTIVATING"/>
    <property type="match status" value="1"/>
</dbReference>
<dbReference type="KEGG" id="tfr:BR63_01510"/>
<dbReference type="InterPro" id="IPR001989">
    <property type="entry name" value="Radical_activat_CS"/>
</dbReference>
<organism evidence="14 15">
    <name type="scientific">Thermanaerosceptrum fracticalcis</name>
    <dbReference type="NCBI Taxonomy" id="1712410"/>
    <lineage>
        <taxon>Bacteria</taxon>
        <taxon>Bacillati</taxon>
        <taxon>Bacillota</taxon>
        <taxon>Clostridia</taxon>
        <taxon>Eubacteriales</taxon>
        <taxon>Peptococcaceae</taxon>
        <taxon>Thermanaerosceptrum</taxon>
    </lineage>
</organism>
<comment type="function">
    <text evidence="2 12">Activation of anaerobic ribonucleoside-triphosphate reductase under anaerobic conditions by generation of an organic free radical, using S-adenosylmethionine and reduced flavodoxin as cosubstrates to produce 5'-deoxy-adenosine.</text>
</comment>
<dbReference type="SFLD" id="SFLDG01066">
    <property type="entry name" value="organic_radical-activating_enz"/>
    <property type="match status" value="1"/>
</dbReference>
<dbReference type="CDD" id="cd01335">
    <property type="entry name" value="Radical_SAM"/>
    <property type="match status" value="1"/>
</dbReference>
<dbReference type="Pfam" id="PF13353">
    <property type="entry name" value="Fer4_12"/>
    <property type="match status" value="1"/>
</dbReference>
<keyword evidence="5" id="KW-0004">4Fe-4S</keyword>
<feature type="domain" description="Radical SAM core" evidence="13">
    <location>
        <begin position="12"/>
        <end position="163"/>
    </location>
</feature>
<keyword evidence="6" id="KW-0949">S-adenosyl-L-methionine</keyword>
<dbReference type="NCBIfam" id="TIGR02491">
    <property type="entry name" value="NrdG"/>
    <property type="match status" value="1"/>
</dbReference>
<dbReference type="EC" id="1.97.1.-" evidence="12"/>
<dbReference type="InterPro" id="IPR007197">
    <property type="entry name" value="rSAM"/>
</dbReference>